<dbReference type="AlphaFoldDB" id="A0A381XY63"/>
<reference evidence="1" key="1">
    <citation type="submission" date="2018-05" db="EMBL/GenBank/DDBJ databases">
        <authorList>
            <person name="Lanie J.A."/>
            <person name="Ng W.-L."/>
            <person name="Kazmierczak K.M."/>
            <person name="Andrzejewski T.M."/>
            <person name="Davidsen T.M."/>
            <person name="Wayne K.J."/>
            <person name="Tettelin H."/>
            <person name="Glass J.I."/>
            <person name="Rusch D."/>
            <person name="Podicherti R."/>
            <person name="Tsui H.-C.T."/>
            <person name="Winkler M.E."/>
        </authorList>
    </citation>
    <scope>NUCLEOTIDE SEQUENCE</scope>
</reference>
<evidence type="ECO:0000313" key="1">
    <source>
        <dbReference type="EMBL" id="SVA69107.1"/>
    </source>
</evidence>
<accession>A0A381XY63</accession>
<sequence>MSAFALLIPPACLTTHLHRLTERSSTVCFSPKRVHTRSFGTWFEPRYIFRAGRLDQ</sequence>
<dbReference type="EMBL" id="UINC01016628">
    <property type="protein sequence ID" value="SVA69107.1"/>
    <property type="molecule type" value="Genomic_DNA"/>
</dbReference>
<protein>
    <submittedName>
        <fullName evidence="1">Uncharacterized protein</fullName>
    </submittedName>
</protein>
<name>A0A381XY63_9ZZZZ</name>
<gene>
    <name evidence="1" type="ORF">METZ01_LOCUS121961</name>
</gene>
<organism evidence="1">
    <name type="scientific">marine metagenome</name>
    <dbReference type="NCBI Taxonomy" id="408172"/>
    <lineage>
        <taxon>unclassified sequences</taxon>
        <taxon>metagenomes</taxon>
        <taxon>ecological metagenomes</taxon>
    </lineage>
</organism>
<proteinExistence type="predicted"/>